<evidence type="ECO:0000256" key="4">
    <source>
        <dbReference type="ARBA" id="ARBA00023242"/>
    </source>
</evidence>
<dbReference type="PANTHER" id="PTHR23081:SF36">
    <property type="entry name" value="RNA POLYMERASE II SUBUNIT A C-TERMINAL DOMAIN PHOSPHATASE"/>
    <property type="match status" value="1"/>
</dbReference>
<evidence type="ECO:0000313" key="7">
    <source>
        <dbReference type="EMBL" id="KAK3030423.1"/>
    </source>
</evidence>
<dbReference type="SUPFAM" id="SSF56784">
    <property type="entry name" value="HAD-like"/>
    <property type="match status" value="1"/>
</dbReference>
<evidence type="ECO:0000256" key="1">
    <source>
        <dbReference type="ARBA" id="ARBA00004123"/>
    </source>
</evidence>
<comment type="catalytic activity">
    <reaction evidence="5">
        <text>O-phospho-L-seryl-[protein] + H2O = L-seryl-[protein] + phosphate</text>
        <dbReference type="Rhea" id="RHEA:20629"/>
        <dbReference type="Rhea" id="RHEA-COMP:9863"/>
        <dbReference type="Rhea" id="RHEA-COMP:11604"/>
        <dbReference type="ChEBI" id="CHEBI:15377"/>
        <dbReference type="ChEBI" id="CHEBI:29999"/>
        <dbReference type="ChEBI" id="CHEBI:43474"/>
        <dbReference type="ChEBI" id="CHEBI:83421"/>
        <dbReference type="EC" id="3.1.3.16"/>
    </reaction>
</comment>
<evidence type="ECO:0000256" key="6">
    <source>
        <dbReference type="ARBA" id="ARBA00048336"/>
    </source>
</evidence>
<dbReference type="GO" id="GO:0005634">
    <property type="term" value="C:nucleus"/>
    <property type="evidence" value="ECO:0007669"/>
    <property type="project" value="UniProtKB-SubCell"/>
</dbReference>
<dbReference type="InterPro" id="IPR036412">
    <property type="entry name" value="HAD-like_sf"/>
</dbReference>
<dbReference type="GO" id="GO:0008420">
    <property type="term" value="F:RNA polymerase II CTD heptapeptide repeat phosphatase activity"/>
    <property type="evidence" value="ECO:0007669"/>
    <property type="project" value="InterPro"/>
</dbReference>
<protein>
    <recommendedName>
        <fullName evidence="2">protein-serine/threonine phosphatase</fullName>
        <ecNumber evidence="2">3.1.3.16</ecNumber>
    </recommendedName>
</protein>
<keyword evidence="8" id="KW-1185">Reference proteome</keyword>
<dbReference type="InterPro" id="IPR039189">
    <property type="entry name" value="Fcp1"/>
</dbReference>
<proteinExistence type="predicted"/>
<dbReference type="AlphaFoldDB" id="A0AA88WN17"/>
<dbReference type="PANTHER" id="PTHR23081">
    <property type="entry name" value="RNA POLYMERASE II CTD PHOSPHATASE"/>
    <property type="match status" value="1"/>
</dbReference>
<feature type="non-terminal residue" evidence="7">
    <location>
        <position position="1"/>
    </location>
</feature>
<comment type="catalytic activity">
    <reaction evidence="6">
        <text>O-phospho-L-threonyl-[protein] + H2O = L-threonyl-[protein] + phosphate</text>
        <dbReference type="Rhea" id="RHEA:47004"/>
        <dbReference type="Rhea" id="RHEA-COMP:11060"/>
        <dbReference type="Rhea" id="RHEA-COMP:11605"/>
        <dbReference type="ChEBI" id="CHEBI:15377"/>
        <dbReference type="ChEBI" id="CHEBI:30013"/>
        <dbReference type="ChEBI" id="CHEBI:43474"/>
        <dbReference type="ChEBI" id="CHEBI:61977"/>
        <dbReference type="EC" id="3.1.3.16"/>
    </reaction>
</comment>
<reference evidence="7" key="1">
    <citation type="submission" date="2022-12" db="EMBL/GenBank/DDBJ databases">
        <title>Draft genome assemblies for two species of Escallonia (Escalloniales).</title>
        <authorList>
            <person name="Chanderbali A."/>
            <person name="Dervinis C."/>
            <person name="Anghel I."/>
            <person name="Soltis D."/>
            <person name="Soltis P."/>
            <person name="Zapata F."/>
        </authorList>
    </citation>
    <scope>NUCLEOTIDE SEQUENCE</scope>
    <source>
        <strain evidence="7">UCBG64.0493</strain>
        <tissue evidence="7">Leaf</tissue>
    </source>
</reference>
<evidence type="ECO:0000313" key="8">
    <source>
        <dbReference type="Proteomes" id="UP001188597"/>
    </source>
</evidence>
<dbReference type="Gene3D" id="3.40.50.1000">
    <property type="entry name" value="HAD superfamily/HAD-like"/>
    <property type="match status" value="1"/>
</dbReference>
<evidence type="ECO:0000256" key="5">
    <source>
        <dbReference type="ARBA" id="ARBA00047761"/>
    </source>
</evidence>
<comment type="subcellular location">
    <subcellularLocation>
        <location evidence="1">Nucleus</location>
    </subcellularLocation>
</comment>
<name>A0AA88WN17_9ASTE</name>
<evidence type="ECO:0000256" key="3">
    <source>
        <dbReference type="ARBA" id="ARBA00022801"/>
    </source>
</evidence>
<sequence length="110" mass="12542">ASVEKDTCTHPGDIGGLCIRCGQKVDDQSGVAFGYIHKDLRLGNHEVARIRKRDFKNLLSQKKLYLVLDLDHTLLNSTRFLDITLEEEYLKSQTHTLQGIVIDQLFQFTP</sequence>
<dbReference type="InterPro" id="IPR023214">
    <property type="entry name" value="HAD_sf"/>
</dbReference>
<dbReference type="Proteomes" id="UP001188597">
    <property type="component" value="Unassembled WGS sequence"/>
</dbReference>
<accession>A0AA88WN17</accession>
<keyword evidence="3" id="KW-0378">Hydrolase</keyword>
<dbReference type="EMBL" id="JAVXUP010000340">
    <property type="protein sequence ID" value="KAK3030423.1"/>
    <property type="molecule type" value="Genomic_DNA"/>
</dbReference>
<gene>
    <name evidence="7" type="ORF">RJ639_037552</name>
</gene>
<evidence type="ECO:0000256" key="2">
    <source>
        <dbReference type="ARBA" id="ARBA00013081"/>
    </source>
</evidence>
<organism evidence="7 8">
    <name type="scientific">Escallonia herrerae</name>
    <dbReference type="NCBI Taxonomy" id="1293975"/>
    <lineage>
        <taxon>Eukaryota</taxon>
        <taxon>Viridiplantae</taxon>
        <taxon>Streptophyta</taxon>
        <taxon>Embryophyta</taxon>
        <taxon>Tracheophyta</taxon>
        <taxon>Spermatophyta</taxon>
        <taxon>Magnoliopsida</taxon>
        <taxon>eudicotyledons</taxon>
        <taxon>Gunneridae</taxon>
        <taxon>Pentapetalae</taxon>
        <taxon>asterids</taxon>
        <taxon>campanulids</taxon>
        <taxon>Escalloniales</taxon>
        <taxon>Escalloniaceae</taxon>
        <taxon>Escallonia</taxon>
    </lineage>
</organism>
<dbReference type="EC" id="3.1.3.16" evidence="2"/>
<keyword evidence="4" id="KW-0539">Nucleus</keyword>
<comment type="caution">
    <text evidence="7">The sequence shown here is derived from an EMBL/GenBank/DDBJ whole genome shotgun (WGS) entry which is preliminary data.</text>
</comment>